<dbReference type="SUPFAM" id="SSF51161">
    <property type="entry name" value="Trimeric LpxA-like enzymes"/>
    <property type="match status" value="1"/>
</dbReference>
<keyword evidence="2 4" id="KW-0808">Transferase</keyword>
<dbReference type="AlphaFoldDB" id="A0A6I4SJ52"/>
<evidence type="ECO:0000256" key="3">
    <source>
        <dbReference type="SAM" id="MobiDB-lite"/>
    </source>
</evidence>
<comment type="caution">
    <text evidence="4">The sequence shown here is derived from an EMBL/GenBank/DDBJ whole genome shotgun (WGS) entry which is preliminary data.</text>
</comment>
<dbReference type="InterPro" id="IPR051159">
    <property type="entry name" value="Hexapeptide_acetyltransf"/>
</dbReference>
<proteinExistence type="inferred from homology"/>
<dbReference type="RefSeq" id="WP_160597158.1">
    <property type="nucleotide sequence ID" value="NZ_WTYS01000001.1"/>
</dbReference>
<dbReference type="InterPro" id="IPR011004">
    <property type="entry name" value="Trimer_LpxA-like_sf"/>
</dbReference>
<evidence type="ECO:0000313" key="5">
    <source>
        <dbReference type="Proteomes" id="UP000468943"/>
    </source>
</evidence>
<dbReference type="PANTHER" id="PTHR23416">
    <property type="entry name" value="SIALIC ACID SYNTHASE-RELATED"/>
    <property type="match status" value="1"/>
</dbReference>
<dbReference type="PANTHER" id="PTHR23416:SF23">
    <property type="entry name" value="ACETYLTRANSFERASE C18B11.09C-RELATED"/>
    <property type="match status" value="1"/>
</dbReference>
<feature type="region of interest" description="Disordered" evidence="3">
    <location>
        <begin position="176"/>
        <end position="197"/>
    </location>
</feature>
<accession>A0A6I4SJ52</accession>
<dbReference type="GO" id="GO:0008374">
    <property type="term" value="F:O-acyltransferase activity"/>
    <property type="evidence" value="ECO:0007669"/>
    <property type="project" value="TreeGrafter"/>
</dbReference>
<protein>
    <submittedName>
        <fullName evidence="4">Putative colanic acid biosynthesis acetyltransferase</fullName>
    </submittedName>
</protein>
<dbReference type="Gene3D" id="2.160.10.10">
    <property type="entry name" value="Hexapeptide repeat proteins"/>
    <property type="match status" value="1"/>
</dbReference>
<gene>
    <name evidence="4" type="ORF">GRI36_03195</name>
</gene>
<reference evidence="4 5" key="1">
    <citation type="submission" date="2019-12" db="EMBL/GenBank/DDBJ databases">
        <title>Genomic-based taxomic classification of the family Erythrobacteraceae.</title>
        <authorList>
            <person name="Xu L."/>
        </authorList>
    </citation>
    <scope>NUCLEOTIDE SEQUENCE [LARGE SCALE GENOMIC DNA]</scope>
    <source>
        <strain evidence="4 5">JCM 17802</strain>
    </source>
</reference>
<organism evidence="4 5">
    <name type="scientific">Pontixanthobacter gangjinensis</name>
    <dbReference type="NCBI Taxonomy" id="1028742"/>
    <lineage>
        <taxon>Bacteria</taxon>
        <taxon>Pseudomonadati</taxon>
        <taxon>Pseudomonadota</taxon>
        <taxon>Alphaproteobacteria</taxon>
        <taxon>Sphingomonadales</taxon>
        <taxon>Erythrobacteraceae</taxon>
        <taxon>Pontixanthobacter</taxon>
    </lineage>
</organism>
<dbReference type="Proteomes" id="UP000468943">
    <property type="component" value="Unassembled WGS sequence"/>
</dbReference>
<evidence type="ECO:0000256" key="1">
    <source>
        <dbReference type="ARBA" id="ARBA00007274"/>
    </source>
</evidence>
<evidence type="ECO:0000256" key="2">
    <source>
        <dbReference type="ARBA" id="ARBA00022679"/>
    </source>
</evidence>
<sequence length="197" mass="20927">MKPLGASSSRPLDGGPSFPLTNRIERALWIAVWTLFGRIAPPPLGRAWRRTLLRLFGAKIGRACVIYPSAKIWLPRNLIMHSKATLGPGVHCYNMAPVDIGEGAIVSQRAFLCAGGHDIRDTHFQLVTRPIMIGAGSWIAAEAYVGPGVTIGARAVLAARGCAIGDVAEGTVWGGNPAKQIGVRPSPESLSADQSRD</sequence>
<dbReference type="OrthoDB" id="9815592at2"/>
<dbReference type="EMBL" id="WTYS01000001">
    <property type="protein sequence ID" value="MXO55881.1"/>
    <property type="molecule type" value="Genomic_DNA"/>
</dbReference>
<comment type="similarity">
    <text evidence="1">Belongs to the transferase hexapeptide repeat family.</text>
</comment>
<name>A0A6I4SJ52_9SPHN</name>
<dbReference type="CDD" id="cd05825">
    <property type="entry name" value="LbH_wcaF_like"/>
    <property type="match status" value="1"/>
</dbReference>
<evidence type="ECO:0000313" key="4">
    <source>
        <dbReference type="EMBL" id="MXO55881.1"/>
    </source>
</evidence>
<feature type="compositionally biased region" description="Polar residues" evidence="3">
    <location>
        <begin position="188"/>
        <end position="197"/>
    </location>
</feature>
<keyword evidence="5" id="KW-1185">Reference proteome</keyword>
<dbReference type="GO" id="GO:0005829">
    <property type="term" value="C:cytosol"/>
    <property type="evidence" value="ECO:0007669"/>
    <property type="project" value="TreeGrafter"/>
</dbReference>